<dbReference type="Proteomes" id="UP000694888">
    <property type="component" value="Unplaced"/>
</dbReference>
<keyword evidence="2" id="KW-1185">Reference proteome</keyword>
<keyword evidence="1" id="KW-1133">Transmembrane helix</keyword>
<feature type="non-terminal residue" evidence="3">
    <location>
        <position position="1"/>
    </location>
</feature>
<dbReference type="PANTHER" id="PTHR33444:SF7">
    <property type="entry name" value="TRANSMEMBRANE PROTEIN 272"/>
    <property type="match status" value="1"/>
</dbReference>
<feature type="transmembrane region" description="Helical" evidence="1">
    <location>
        <begin position="116"/>
        <end position="144"/>
    </location>
</feature>
<reference evidence="3" key="1">
    <citation type="submission" date="2025-08" db="UniProtKB">
        <authorList>
            <consortium name="RefSeq"/>
        </authorList>
    </citation>
    <scope>IDENTIFICATION</scope>
</reference>
<sequence>TFYSCISGVKYLDECPLEPRIPIYHLVGGCFGALKIALALWRTIQLRHQESVDNLYEAVGSERGLTTRTYRSMNILLSLFLLTWHILGSVWVMGIWKPRFKPLLHRPNQWCERSLYFFSIAVIVGVYALMVLVLMGFCCLSLVYRSSTARRRANR</sequence>
<evidence type="ECO:0000313" key="2">
    <source>
        <dbReference type="Proteomes" id="UP000694888"/>
    </source>
</evidence>
<dbReference type="InterPro" id="IPR040350">
    <property type="entry name" value="TMEM272"/>
</dbReference>
<feature type="transmembrane region" description="Helical" evidence="1">
    <location>
        <begin position="21"/>
        <end position="41"/>
    </location>
</feature>
<dbReference type="GeneID" id="106011972"/>
<name>A0ABM1A1E2_APLCA</name>
<dbReference type="RefSeq" id="XP_012938866.2">
    <property type="nucleotide sequence ID" value="XM_013083412.2"/>
</dbReference>
<accession>A0ABM1A1E2</accession>
<proteinExistence type="predicted"/>
<dbReference type="PANTHER" id="PTHR33444">
    <property type="entry name" value="SI:DKEY-19B23.12-RELATED"/>
    <property type="match status" value="1"/>
</dbReference>
<gene>
    <name evidence="3" type="primary">LOC106011972</name>
</gene>
<evidence type="ECO:0000256" key="1">
    <source>
        <dbReference type="SAM" id="Phobius"/>
    </source>
</evidence>
<feature type="transmembrane region" description="Helical" evidence="1">
    <location>
        <begin position="75"/>
        <end position="96"/>
    </location>
</feature>
<organism evidence="2 3">
    <name type="scientific">Aplysia californica</name>
    <name type="common">California sea hare</name>
    <dbReference type="NCBI Taxonomy" id="6500"/>
    <lineage>
        <taxon>Eukaryota</taxon>
        <taxon>Metazoa</taxon>
        <taxon>Spiralia</taxon>
        <taxon>Lophotrochozoa</taxon>
        <taxon>Mollusca</taxon>
        <taxon>Gastropoda</taxon>
        <taxon>Heterobranchia</taxon>
        <taxon>Euthyneura</taxon>
        <taxon>Tectipleura</taxon>
        <taxon>Aplysiida</taxon>
        <taxon>Aplysioidea</taxon>
        <taxon>Aplysiidae</taxon>
        <taxon>Aplysia</taxon>
    </lineage>
</organism>
<keyword evidence="1 3" id="KW-0812">Transmembrane</keyword>
<evidence type="ECO:0000313" key="3">
    <source>
        <dbReference type="RefSeq" id="XP_012938866.2"/>
    </source>
</evidence>
<keyword evidence="1" id="KW-0472">Membrane</keyword>
<protein>
    <submittedName>
        <fullName evidence="3">Transmembrane protein 272</fullName>
    </submittedName>
</protein>